<feature type="transmembrane region" description="Helical" evidence="1">
    <location>
        <begin position="186"/>
        <end position="205"/>
    </location>
</feature>
<feature type="transmembrane region" description="Helical" evidence="1">
    <location>
        <begin position="268"/>
        <end position="287"/>
    </location>
</feature>
<organism evidence="2 3">
    <name type="scientific">Paenibacillus naphthalenovorans</name>
    <dbReference type="NCBI Taxonomy" id="162209"/>
    <lineage>
        <taxon>Bacteria</taxon>
        <taxon>Bacillati</taxon>
        <taxon>Bacillota</taxon>
        <taxon>Bacilli</taxon>
        <taxon>Bacillales</taxon>
        <taxon>Paenibacillaceae</taxon>
        <taxon>Paenibacillus</taxon>
    </lineage>
</organism>
<feature type="transmembrane region" description="Helical" evidence="1">
    <location>
        <begin position="465"/>
        <end position="487"/>
    </location>
</feature>
<sequence length="494" mass="57299">MMKVQVKLISWKWLFAAIPIILYSLSDRLSMPLFEQEYNVSANFWDYVLIPASHPYFILYYFFPLIVFVSTLFINNTFEYTMLIRLGSYRKWISKKLWELLFINIFFMAILIGSLLITSINTPFSMNWSDVGTMNVAGNDILYHLQLHFATPFIAALLQIVLFMFTLITIQLMLCILFTIYRKQSILHILNVLLFLWGTIGFKVLPSSMKWFSVVNYLSLFHGVLSFHSIIAPFGIMALTLLMLVFIANKIDLNHSSIKQYAIKKSPLFIYGLLCLMGIWLNTGKYANEGLSIWDIFIGTFMGTTNERFSLLSFTYYVVVFLGAVYLVQLLLQQHLSEMSFYTMIRYHFMNKWFLSWFPKILKSIILLLLALLAVTMFIGMLKGYSLTVPENVYQILYHFMVNGFLQLLFYVLLVILISFVTKDVLKSFITILVLTIFMLPGFRIHNIIPMGLNSMGYLLESSSIYLTSAQLAAFVAAEIFILLFLLNKKDYTL</sequence>
<keyword evidence="1" id="KW-0472">Membrane</keyword>
<evidence type="ECO:0000313" key="2">
    <source>
        <dbReference type="EMBL" id="ALS21952.1"/>
    </source>
</evidence>
<evidence type="ECO:0000256" key="1">
    <source>
        <dbReference type="SAM" id="Phobius"/>
    </source>
</evidence>
<evidence type="ECO:0000313" key="3">
    <source>
        <dbReference type="Proteomes" id="UP000061660"/>
    </source>
</evidence>
<reference evidence="3" key="1">
    <citation type="submission" date="2015-12" db="EMBL/GenBank/DDBJ databases">
        <title>Complete genome sequences of two moderately thermophilic Paenibacillus species.</title>
        <authorList>
            <person name="Butler R.III."/>
            <person name="Wang J."/>
            <person name="Stark B.C."/>
            <person name="Pombert J.-F."/>
        </authorList>
    </citation>
    <scope>NUCLEOTIDE SEQUENCE [LARGE SCALE GENOMIC DNA]</scope>
    <source>
        <strain evidence="3">32O-Y</strain>
    </source>
</reference>
<feature type="transmembrane region" description="Helical" evidence="1">
    <location>
        <begin position="353"/>
        <end position="380"/>
    </location>
</feature>
<dbReference type="RefSeq" id="WP_145862506.1">
    <property type="nucleotide sequence ID" value="NZ_CP013652.1"/>
</dbReference>
<feature type="transmembrane region" description="Helical" evidence="1">
    <location>
        <begin position="225"/>
        <end position="247"/>
    </location>
</feature>
<feature type="transmembrane region" description="Helical" evidence="1">
    <location>
        <begin position="153"/>
        <end position="179"/>
    </location>
</feature>
<evidence type="ECO:0008006" key="4">
    <source>
        <dbReference type="Google" id="ProtNLM"/>
    </source>
</evidence>
<dbReference type="Proteomes" id="UP000061660">
    <property type="component" value="Chromosome"/>
</dbReference>
<gene>
    <name evidence="2" type="ORF">IJ22_15760</name>
</gene>
<keyword evidence="1" id="KW-1133">Transmembrane helix</keyword>
<protein>
    <recommendedName>
        <fullName evidence="4">Permease</fullName>
    </recommendedName>
</protein>
<dbReference type="EMBL" id="CP013652">
    <property type="protein sequence ID" value="ALS21952.1"/>
    <property type="molecule type" value="Genomic_DNA"/>
</dbReference>
<dbReference type="PATRIC" id="fig|162209.4.peg.1668"/>
<dbReference type="KEGG" id="pnp:IJ22_15760"/>
<dbReference type="OrthoDB" id="2356989at2"/>
<feature type="transmembrane region" description="Helical" evidence="1">
    <location>
        <begin position="57"/>
        <end position="76"/>
    </location>
</feature>
<keyword evidence="3" id="KW-1185">Reference proteome</keyword>
<proteinExistence type="predicted"/>
<accession>A0A0U2M3J7</accession>
<dbReference type="STRING" id="162209.IJ22_15760"/>
<dbReference type="AlphaFoldDB" id="A0A0U2M3J7"/>
<reference evidence="2 3" key="2">
    <citation type="journal article" date="2016" name="Genome Announc.">
        <title>Complete Genome Sequences of Two Interactive Moderate Thermophiles, Paenibacillus napthalenovorans 32O-Y and Paenibacillus sp. 32O-W.</title>
        <authorList>
            <person name="Butler R.R.III."/>
            <person name="Wang J."/>
            <person name="Stark B.C."/>
            <person name="Pombert J.F."/>
        </authorList>
    </citation>
    <scope>NUCLEOTIDE SEQUENCE [LARGE SCALE GENOMIC DNA]</scope>
    <source>
        <strain evidence="2 3">32O-Y</strain>
    </source>
</reference>
<keyword evidence="1" id="KW-0812">Transmembrane</keyword>
<feature type="transmembrane region" description="Helical" evidence="1">
    <location>
        <begin position="400"/>
        <end position="421"/>
    </location>
</feature>
<feature type="transmembrane region" description="Helical" evidence="1">
    <location>
        <begin position="97"/>
        <end position="120"/>
    </location>
</feature>
<name>A0A0U2M3J7_9BACL</name>
<feature type="transmembrane region" description="Helical" evidence="1">
    <location>
        <begin position="314"/>
        <end position="332"/>
    </location>
</feature>
<feature type="transmembrane region" description="Helical" evidence="1">
    <location>
        <begin position="428"/>
        <end position="445"/>
    </location>
</feature>